<accession>A0AAN9P9F3</accession>
<name>A0AAN9P9F3_CROPI</name>
<dbReference type="EMBL" id="JAYWIO010000001">
    <property type="protein sequence ID" value="KAK7289761.1"/>
    <property type="molecule type" value="Genomic_DNA"/>
</dbReference>
<proteinExistence type="predicted"/>
<gene>
    <name evidence="1" type="ORF">RIF29_03681</name>
</gene>
<sequence>MNRIGLPPSSVFLLSHPHRPHLSPPPPSSLTVRSSSSFILPSFPVSNFSSLNRTLNSNRPHNLASNLNRDSPLSIKPSLWHRVRLGKYKRDSDSLQREGENLQAVWSPDAKLIAILPPFSLIKLNLEEVRADLLTVHLRFLRVEEKLNSRLVEWRMKNEAAYATSRET</sequence>
<comment type="caution">
    <text evidence="1">The sequence shown here is derived from an EMBL/GenBank/DDBJ whole genome shotgun (WGS) entry which is preliminary data.</text>
</comment>
<dbReference type="AlphaFoldDB" id="A0AAN9P9F3"/>
<reference evidence="1 2" key="1">
    <citation type="submission" date="2024-01" db="EMBL/GenBank/DDBJ databases">
        <title>The genomes of 5 underutilized Papilionoideae crops provide insights into root nodulation and disease resistanc.</title>
        <authorList>
            <person name="Yuan L."/>
        </authorList>
    </citation>
    <scope>NUCLEOTIDE SEQUENCE [LARGE SCALE GENOMIC DNA]</scope>
    <source>
        <strain evidence="1">ZHUSHIDOU_FW_LH</strain>
        <tissue evidence="1">Leaf</tissue>
    </source>
</reference>
<evidence type="ECO:0000313" key="2">
    <source>
        <dbReference type="Proteomes" id="UP001372338"/>
    </source>
</evidence>
<dbReference type="Proteomes" id="UP001372338">
    <property type="component" value="Unassembled WGS sequence"/>
</dbReference>
<keyword evidence="2" id="KW-1185">Reference proteome</keyword>
<evidence type="ECO:0000313" key="1">
    <source>
        <dbReference type="EMBL" id="KAK7289761.1"/>
    </source>
</evidence>
<organism evidence="1 2">
    <name type="scientific">Crotalaria pallida</name>
    <name type="common">Smooth rattlebox</name>
    <name type="synonym">Crotalaria striata</name>
    <dbReference type="NCBI Taxonomy" id="3830"/>
    <lineage>
        <taxon>Eukaryota</taxon>
        <taxon>Viridiplantae</taxon>
        <taxon>Streptophyta</taxon>
        <taxon>Embryophyta</taxon>
        <taxon>Tracheophyta</taxon>
        <taxon>Spermatophyta</taxon>
        <taxon>Magnoliopsida</taxon>
        <taxon>eudicotyledons</taxon>
        <taxon>Gunneridae</taxon>
        <taxon>Pentapetalae</taxon>
        <taxon>rosids</taxon>
        <taxon>fabids</taxon>
        <taxon>Fabales</taxon>
        <taxon>Fabaceae</taxon>
        <taxon>Papilionoideae</taxon>
        <taxon>50 kb inversion clade</taxon>
        <taxon>genistoids sensu lato</taxon>
        <taxon>core genistoids</taxon>
        <taxon>Crotalarieae</taxon>
        <taxon>Crotalaria</taxon>
    </lineage>
</organism>
<protein>
    <submittedName>
        <fullName evidence="1">Uncharacterized protein</fullName>
    </submittedName>
</protein>